<dbReference type="InterPro" id="IPR001461">
    <property type="entry name" value="Aspartic_peptidase_A1"/>
</dbReference>
<comment type="similarity">
    <text evidence="1 9">Belongs to the peptidase A1 family.</text>
</comment>
<evidence type="ECO:0000313" key="13">
    <source>
        <dbReference type="Proteomes" id="UP000289886"/>
    </source>
</evidence>
<keyword evidence="4" id="KW-0222">Digestion</keyword>
<feature type="active site" evidence="7">
    <location>
        <position position="395"/>
    </location>
</feature>
<dbReference type="InterPro" id="IPR001969">
    <property type="entry name" value="Aspartic_peptidase_AS"/>
</dbReference>
<dbReference type="PROSITE" id="PS51767">
    <property type="entry name" value="PEPTIDASE_A1"/>
    <property type="match status" value="1"/>
</dbReference>
<evidence type="ECO:0000256" key="7">
    <source>
        <dbReference type="PIRSR" id="PIRSR601461-1"/>
    </source>
</evidence>
<feature type="disulfide bond" evidence="8">
    <location>
        <begin position="92"/>
        <end position="97"/>
    </location>
</feature>
<evidence type="ECO:0000256" key="8">
    <source>
        <dbReference type="PIRSR" id="PIRSR601461-2"/>
    </source>
</evidence>
<dbReference type="PROSITE" id="PS00141">
    <property type="entry name" value="ASP_PROTEASE"/>
    <property type="match status" value="3"/>
</dbReference>
<dbReference type="InterPro" id="IPR021109">
    <property type="entry name" value="Peptidase_aspartic_dom_sf"/>
</dbReference>
<dbReference type="Gene3D" id="2.40.70.10">
    <property type="entry name" value="Acid Proteases"/>
    <property type="match status" value="4"/>
</dbReference>
<dbReference type="PRINTS" id="PR00792">
    <property type="entry name" value="PEPSIN"/>
</dbReference>
<gene>
    <name evidence="12" type="ORF">EOD39_18877</name>
</gene>
<feature type="signal peptide" evidence="10">
    <location>
        <begin position="1"/>
        <end position="15"/>
    </location>
</feature>
<comment type="caution">
    <text evidence="12">The sequence shown here is derived from an EMBL/GenBank/DDBJ whole genome shotgun (WGS) entry which is preliminary data.</text>
</comment>
<feature type="domain" description="Peptidase A1" evidence="11">
    <location>
        <begin position="61"/>
        <end position="499"/>
    </location>
</feature>
<evidence type="ECO:0000259" key="11">
    <source>
        <dbReference type="PROSITE" id="PS51767"/>
    </source>
</evidence>
<dbReference type="Proteomes" id="UP000289886">
    <property type="component" value="Unassembled WGS sequence"/>
</dbReference>
<evidence type="ECO:0000313" key="12">
    <source>
        <dbReference type="EMBL" id="RXM93624.1"/>
    </source>
</evidence>
<dbReference type="GO" id="GO:0006508">
    <property type="term" value="P:proteolysis"/>
    <property type="evidence" value="ECO:0007669"/>
    <property type="project" value="UniProtKB-KW"/>
</dbReference>
<evidence type="ECO:0000256" key="6">
    <source>
        <dbReference type="ARBA" id="ARBA00023157"/>
    </source>
</evidence>
<dbReference type="Gene3D" id="6.10.140.60">
    <property type="match status" value="1"/>
</dbReference>
<evidence type="ECO:0000256" key="1">
    <source>
        <dbReference type="ARBA" id="ARBA00007447"/>
    </source>
</evidence>
<evidence type="ECO:0000256" key="10">
    <source>
        <dbReference type="SAM" id="SignalP"/>
    </source>
</evidence>
<dbReference type="GO" id="GO:0004190">
    <property type="term" value="F:aspartic-type endopeptidase activity"/>
    <property type="evidence" value="ECO:0007669"/>
    <property type="project" value="UniProtKB-KW"/>
</dbReference>
<sequence>MKWLVLIALVGLSECFFKDILQEKGLLEDFLKRNHYNPYSKYQDFAQTANEPMVNYMDMSYFGVISIGTPPQSFKVIFDTGSSNLWVPSVYCNSYACTNHKKYDPSASSTYHATNQYISIQYGTGSMTGFLAYDTVNIFALSTTEPGSFLYYAQFDGILGLAFPSMASGKATPVFDNMMNQGLLSQDLFSFYLSPNSQSGSVVTFGGIDESYFTGNINWVPLTSETYWQIKVDYIQVNGQTVACAQSCQAIVDTGTSLIAGPSGSIATIQSAVGASTGISCQNVPSMPDVIIGINGVQYTLPPSAYILEVAGIVDTNQIFGLSKTEPGDFLYYSVSDGILGLSYPSISASGATPVFDNMMAEGLVSQDLFSFYLSRVTINGNVVACASGCRAIVDTGTSRVVGPTSDINNILAYIGATEGQYGLSIVNCNSLGSMPDVTFKINGYQFSLPPSAYVSQEGSSCTTGFGQNGNDQLWILGDVFIREWFSIFDRGNNRIGLAKAVNL</sequence>
<dbReference type="SUPFAM" id="SSF50630">
    <property type="entry name" value="Acid proteases"/>
    <property type="match status" value="2"/>
</dbReference>
<feature type="disulfide bond" evidence="8">
    <location>
        <begin position="244"/>
        <end position="390"/>
    </location>
</feature>
<accession>A0A444UZQ0</accession>
<feature type="disulfide bond" evidence="8">
    <location>
        <begin position="429"/>
        <end position="462"/>
    </location>
</feature>
<keyword evidence="2 9" id="KW-0645">Protease</keyword>
<proteinExistence type="inferred from homology"/>
<dbReference type="GO" id="GO:0007586">
    <property type="term" value="P:digestion"/>
    <property type="evidence" value="ECO:0007669"/>
    <property type="project" value="UniProtKB-KW"/>
</dbReference>
<evidence type="ECO:0000256" key="3">
    <source>
        <dbReference type="ARBA" id="ARBA00022750"/>
    </source>
</evidence>
<reference evidence="12 13" key="1">
    <citation type="submission" date="2019-01" db="EMBL/GenBank/DDBJ databases">
        <title>Draft Genome and Complete Hox-Cluster Characterization of the Sterlet Sturgeon (Acipenser ruthenus).</title>
        <authorList>
            <person name="Wei Q."/>
        </authorList>
    </citation>
    <scope>NUCLEOTIDE SEQUENCE [LARGE SCALE GENOMIC DNA]</scope>
    <source>
        <strain evidence="12">WHYD16114868_AA</strain>
        <tissue evidence="12">Blood</tissue>
    </source>
</reference>
<dbReference type="InterPro" id="IPR033121">
    <property type="entry name" value="PEPTIDASE_A1"/>
</dbReference>
<evidence type="ECO:0000256" key="9">
    <source>
        <dbReference type="RuleBase" id="RU000454"/>
    </source>
</evidence>
<feature type="chain" id="PRO_5019032868" evidence="10">
    <location>
        <begin position="16"/>
        <end position="504"/>
    </location>
</feature>
<dbReference type="PANTHER" id="PTHR47966:SF22">
    <property type="entry name" value="PEPSIN A-3-RELATED"/>
    <property type="match status" value="1"/>
</dbReference>
<dbReference type="AlphaFoldDB" id="A0A444UZQ0"/>
<keyword evidence="10" id="KW-0732">Signal</keyword>
<dbReference type="Pfam" id="PF00026">
    <property type="entry name" value="Asp"/>
    <property type="match status" value="2"/>
</dbReference>
<evidence type="ECO:0000256" key="5">
    <source>
        <dbReference type="ARBA" id="ARBA00022801"/>
    </source>
</evidence>
<name>A0A444UZQ0_ACIRT</name>
<protein>
    <submittedName>
        <fullName evidence="12">Pepsin A</fullName>
    </submittedName>
</protein>
<evidence type="ECO:0000256" key="4">
    <source>
        <dbReference type="ARBA" id="ARBA00022757"/>
    </source>
</evidence>
<dbReference type="EMBL" id="SCEB01004338">
    <property type="protein sequence ID" value="RXM93624.1"/>
    <property type="molecule type" value="Genomic_DNA"/>
</dbReference>
<feature type="active site" evidence="7">
    <location>
        <position position="79"/>
    </location>
</feature>
<evidence type="ECO:0000256" key="2">
    <source>
        <dbReference type="ARBA" id="ARBA00022670"/>
    </source>
</evidence>
<keyword evidence="3 9" id="KW-0064">Aspartyl protease</keyword>
<organism evidence="12 13">
    <name type="scientific">Acipenser ruthenus</name>
    <name type="common">Sterlet sturgeon</name>
    <dbReference type="NCBI Taxonomy" id="7906"/>
    <lineage>
        <taxon>Eukaryota</taxon>
        <taxon>Metazoa</taxon>
        <taxon>Chordata</taxon>
        <taxon>Craniata</taxon>
        <taxon>Vertebrata</taxon>
        <taxon>Euteleostomi</taxon>
        <taxon>Actinopterygii</taxon>
        <taxon>Chondrostei</taxon>
        <taxon>Acipenseriformes</taxon>
        <taxon>Acipenseridae</taxon>
        <taxon>Acipenser</taxon>
    </lineage>
</organism>
<keyword evidence="13" id="KW-1185">Reference proteome</keyword>
<dbReference type="FunFam" id="2.40.70.10:FF:000004">
    <property type="entry name" value="Pepsin A"/>
    <property type="match status" value="1"/>
</dbReference>
<keyword evidence="5 9" id="KW-0378">Hydrolase</keyword>
<dbReference type="PANTHER" id="PTHR47966">
    <property type="entry name" value="BETA-SITE APP-CLEAVING ENZYME, ISOFORM A-RELATED"/>
    <property type="match status" value="1"/>
</dbReference>
<keyword evidence="6 8" id="KW-1015">Disulfide bond</keyword>